<dbReference type="InterPro" id="IPR020719">
    <property type="entry name" value="RNA3'_term_phos_cycl-like_CS"/>
</dbReference>
<dbReference type="Pfam" id="PF01137">
    <property type="entry name" value="RTC"/>
    <property type="match status" value="1"/>
</dbReference>
<name>A0A0R3S9J3_HYMDI</name>
<protein>
    <submittedName>
        <fullName evidence="9">RNA 3'-terminal phosphate cyclase-like protein</fullName>
    </submittedName>
</protein>
<keyword evidence="4" id="KW-0539">Nucleus</keyword>
<evidence type="ECO:0000313" key="8">
    <source>
        <dbReference type="Proteomes" id="UP000274504"/>
    </source>
</evidence>
<dbReference type="WBParaSite" id="HDID_0000092501-mRNA-1">
    <property type="protein sequence ID" value="HDID_0000092501-mRNA-1"/>
    <property type="gene ID" value="HDID_0000092501"/>
</dbReference>
<dbReference type="InterPro" id="IPR013791">
    <property type="entry name" value="RNA3'-term_phos_cycl_insert"/>
</dbReference>
<gene>
    <name evidence="7" type="ORF">HDID_LOCUS926</name>
</gene>
<proteinExistence type="inferred from homology"/>
<comment type="similarity">
    <text evidence="2">Belongs to the RNA 3'-terminal cyclase family. Type 2 subfamily.</text>
</comment>
<evidence type="ECO:0000256" key="1">
    <source>
        <dbReference type="ARBA" id="ARBA00004604"/>
    </source>
</evidence>
<sequence length="424" mass="45706">MSCVVYEDGAVAFRQKVVLSVLTNRPIRIKNIRSKSKDPGITSAEVDILKIIHEISNGAIVRINDTGCNVYFSPGTLVGGEVEFKCSTERGLGYYLEPLLLLCSFTKSSLHLTLNGVTNNSIDPSVDVILQSWIPFLKNLLPEASKGALGLNIVKRGVAPKGGGQIVFTSKPALLLSPLRLIKADKVYRVRGVAWTCRVSPAFASQVMIGAKQLLNTFLSDVYITLDQRKARFIICSYIQLMLTLREFGGGSSGFGIVLWAVTKEKLVYTADACNAVEGGKKASPNPVVPSELGLEAASRLLNQIYLGGCVDESLQSVALSLMALEGGRNASQLLISEPTPHTVQTLRLLQKTLGVTFDFSYSDRVKLDGFGLQTEAEAAEGKENGMQTSMDADIEGGDDVEKPIPLVATCFGSGIKNINMAIR</sequence>
<dbReference type="AlphaFoldDB" id="A0A0R3S9J3"/>
<dbReference type="InterPro" id="IPR000228">
    <property type="entry name" value="RNA3'_term_phos_cyc"/>
</dbReference>
<dbReference type="NCBIfam" id="TIGR03400">
    <property type="entry name" value="18S_RNA_Rcl1p"/>
    <property type="match status" value="1"/>
</dbReference>
<evidence type="ECO:0000313" key="7">
    <source>
        <dbReference type="EMBL" id="VDL18387.1"/>
    </source>
</evidence>
<dbReference type="SUPFAM" id="SSF55205">
    <property type="entry name" value="EPT/RTPC-like"/>
    <property type="match status" value="1"/>
</dbReference>
<dbReference type="Pfam" id="PF05189">
    <property type="entry name" value="RTC_insert"/>
    <property type="match status" value="1"/>
</dbReference>
<keyword evidence="3" id="KW-0690">Ribosome biogenesis</keyword>
<organism evidence="9">
    <name type="scientific">Hymenolepis diminuta</name>
    <name type="common">Rat tapeworm</name>
    <dbReference type="NCBI Taxonomy" id="6216"/>
    <lineage>
        <taxon>Eukaryota</taxon>
        <taxon>Metazoa</taxon>
        <taxon>Spiralia</taxon>
        <taxon>Lophotrochozoa</taxon>
        <taxon>Platyhelminthes</taxon>
        <taxon>Cestoda</taxon>
        <taxon>Eucestoda</taxon>
        <taxon>Cyclophyllidea</taxon>
        <taxon>Hymenolepididae</taxon>
        <taxon>Hymenolepis</taxon>
    </lineage>
</organism>
<evidence type="ECO:0000256" key="2">
    <source>
        <dbReference type="ARBA" id="ARBA00007089"/>
    </source>
</evidence>
<dbReference type="InterPro" id="IPR037136">
    <property type="entry name" value="RNA3'_phos_cyclase_dom_sf"/>
</dbReference>
<accession>A0A0R3S9J3</accession>
<dbReference type="InterPro" id="IPR013792">
    <property type="entry name" value="RNA3'P_cycl/enolpyr_Trfase_a/b"/>
</dbReference>
<dbReference type="OrthoDB" id="1911237at2759"/>
<dbReference type="EMBL" id="UYSG01000142">
    <property type="protein sequence ID" value="VDL18387.1"/>
    <property type="molecule type" value="Genomic_DNA"/>
</dbReference>
<feature type="domain" description="RNA 3'-terminal phosphate cyclase" evidence="5">
    <location>
        <begin position="7"/>
        <end position="359"/>
    </location>
</feature>
<reference evidence="7 8" key="2">
    <citation type="submission" date="2018-11" db="EMBL/GenBank/DDBJ databases">
        <authorList>
            <consortium name="Pathogen Informatics"/>
        </authorList>
    </citation>
    <scope>NUCLEOTIDE SEQUENCE [LARGE SCALE GENOMIC DNA]</scope>
</reference>
<dbReference type="InterPro" id="IPR036553">
    <property type="entry name" value="RPTC_insert"/>
</dbReference>
<comment type="subcellular location">
    <subcellularLocation>
        <location evidence="1">Nucleus</location>
        <location evidence="1">Nucleolus</location>
    </subcellularLocation>
</comment>
<evidence type="ECO:0000256" key="3">
    <source>
        <dbReference type="ARBA" id="ARBA00022517"/>
    </source>
</evidence>
<dbReference type="GO" id="GO:0000479">
    <property type="term" value="P:endonucleolytic cleavage of tricistronic rRNA transcript (SSU-rRNA, 5.8S rRNA, LSU-rRNA)"/>
    <property type="evidence" value="ECO:0007669"/>
    <property type="project" value="TreeGrafter"/>
</dbReference>
<dbReference type="InterPro" id="IPR016443">
    <property type="entry name" value="RNA3'_term_phos_cyc_type_2"/>
</dbReference>
<dbReference type="PANTHER" id="PTHR11096">
    <property type="entry name" value="RNA 3' TERMINAL PHOSPHATE CYCLASE"/>
    <property type="match status" value="1"/>
</dbReference>
<dbReference type="GO" id="GO:0004521">
    <property type="term" value="F:RNA endonuclease activity"/>
    <property type="evidence" value="ECO:0007669"/>
    <property type="project" value="TreeGrafter"/>
</dbReference>
<dbReference type="GO" id="GO:0005730">
    <property type="term" value="C:nucleolus"/>
    <property type="evidence" value="ECO:0007669"/>
    <property type="project" value="UniProtKB-SubCell"/>
</dbReference>
<evidence type="ECO:0000313" key="9">
    <source>
        <dbReference type="WBParaSite" id="HDID_0000092501-mRNA-1"/>
    </source>
</evidence>
<evidence type="ECO:0000256" key="4">
    <source>
        <dbReference type="ARBA" id="ARBA00023242"/>
    </source>
</evidence>
<dbReference type="Gene3D" id="3.65.10.20">
    <property type="entry name" value="RNA 3'-terminal phosphate cyclase domain"/>
    <property type="match status" value="1"/>
</dbReference>
<dbReference type="Gene3D" id="3.30.360.20">
    <property type="entry name" value="RNA 3'-terminal phosphate cyclase, insert domain"/>
    <property type="match status" value="1"/>
</dbReference>
<dbReference type="PANTHER" id="PTHR11096:SF1">
    <property type="entry name" value="RNA 3'-TERMINAL PHOSPHATE CYCLASE-LIKE PROTEIN"/>
    <property type="match status" value="1"/>
</dbReference>
<dbReference type="InterPro" id="IPR023797">
    <property type="entry name" value="RNA3'_phos_cyclase_dom"/>
</dbReference>
<evidence type="ECO:0000259" key="5">
    <source>
        <dbReference type="Pfam" id="PF01137"/>
    </source>
</evidence>
<dbReference type="STRING" id="6216.A0A0R3S9J3"/>
<dbReference type="PROSITE" id="PS01287">
    <property type="entry name" value="RTC"/>
    <property type="match status" value="1"/>
</dbReference>
<evidence type="ECO:0000259" key="6">
    <source>
        <dbReference type="Pfam" id="PF05189"/>
    </source>
</evidence>
<feature type="domain" description="RNA 3'-terminal phosphate cyclase insert" evidence="6">
    <location>
        <begin position="185"/>
        <end position="305"/>
    </location>
</feature>
<reference evidence="9" key="1">
    <citation type="submission" date="2016-04" db="UniProtKB">
        <authorList>
            <consortium name="WormBaseParasite"/>
        </authorList>
    </citation>
    <scope>IDENTIFICATION</scope>
</reference>
<dbReference type="Proteomes" id="UP000274504">
    <property type="component" value="Unassembled WGS sequence"/>
</dbReference>